<feature type="transmembrane region" description="Helical" evidence="10">
    <location>
        <begin position="577"/>
        <end position="600"/>
    </location>
</feature>
<evidence type="ECO:0000256" key="3">
    <source>
        <dbReference type="ARBA" id="ARBA00022692"/>
    </source>
</evidence>
<protein>
    <recommendedName>
        <fullName evidence="11">G-protein coupled receptors family 3 profile domain-containing protein</fullName>
    </recommendedName>
</protein>
<dbReference type="PRINTS" id="PR00248">
    <property type="entry name" value="GPCRMGR"/>
</dbReference>
<feature type="transmembrane region" description="Helical" evidence="10">
    <location>
        <begin position="646"/>
        <end position="664"/>
    </location>
</feature>
<dbReference type="InterPro" id="IPR017978">
    <property type="entry name" value="GPCR_3_C"/>
</dbReference>
<dbReference type="EMBL" id="CAXITT010000015">
    <property type="protein sequence ID" value="CAL1527299.1"/>
    <property type="molecule type" value="Genomic_DNA"/>
</dbReference>
<evidence type="ECO:0000313" key="13">
    <source>
        <dbReference type="Proteomes" id="UP001497497"/>
    </source>
</evidence>
<evidence type="ECO:0000256" key="10">
    <source>
        <dbReference type="SAM" id="Phobius"/>
    </source>
</evidence>
<keyword evidence="9" id="KW-0807">Transducer</keyword>
<dbReference type="PROSITE" id="PS50259">
    <property type="entry name" value="G_PROTEIN_RECEP_F3_4"/>
    <property type="match status" value="1"/>
</dbReference>
<proteinExistence type="predicted"/>
<dbReference type="GO" id="GO:0004930">
    <property type="term" value="F:G protein-coupled receptor activity"/>
    <property type="evidence" value="ECO:0007669"/>
    <property type="project" value="UniProtKB-KW"/>
</dbReference>
<dbReference type="InterPro" id="IPR038550">
    <property type="entry name" value="GPCR_3_9-Cys_sf"/>
</dbReference>
<dbReference type="Pfam" id="PF00003">
    <property type="entry name" value="7tm_3"/>
    <property type="match status" value="1"/>
</dbReference>
<keyword evidence="5" id="KW-0297">G-protein coupled receptor</keyword>
<evidence type="ECO:0000256" key="5">
    <source>
        <dbReference type="ARBA" id="ARBA00023040"/>
    </source>
</evidence>
<organism evidence="12 13">
    <name type="scientific">Lymnaea stagnalis</name>
    <name type="common">Great pond snail</name>
    <name type="synonym">Helix stagnalis</name>
    <dbReference type="NCBI Taxonomy" id="6523"/>
    <lineage>
        <taxon>Eukaryota</taxon>
        <taxon>Metazoa</taxon>
        <taxon>Spiralia</taxon>
        <taxon>Lophotrochozoa</taxon>
        <taxon>Mollusca</taxon>
        <taxon>Gastropoda</taxon>
        <taxon>Heterobranchia</taxon>
        <taxon>Euthyneura</taxon>
        <taxon>Panpulmonata</taxon>
        <taxon>Hygrophila</taxon>
        <taxon>Lymnaeoidea</taxon>
        <taxon>Lymnaeidae</taxon>
        <taxon>Lymnaea</taxon>
    </lineage>
</organism>
<evidence type="ECO:0000313" key="12">
    <source>
        <dbReference type="EMBL" id="CAL1527299.1"/>
    </source>
</evidence>
<gene>
    <name evidence="12" type="ORF">GSLYS_00001476001</name>
</gene>
<evidence type="ECO:0000256" key="1">
    <source>
        <dbReference type="ARBA" id="ARBA00004651"/>
    </source>
</evidence>
<dbReference type="Pfam" id="PF07562">
    <property type="entry name" value="NCD3G"/>
    <property type="match status" value="1"/>
</dbReference>
<evidence type="ECO:0000259" key="11">
    <source>
        <dbReference type="PROSITE" id="PS50259"/>
    </source>
</evidence>
<comment type="caution">
    <text evidence="12">The sequence shown here is derived from an EMBL/GenBank/DDBJ whole genome shotgun (WGS) entry which is preliminary data.</text>
</comment>
<feature type="domain" description="G-protein coupled receptors family 3 profile" evidence="11">
    <location>
        <begin position="540"/>
        <end position="664"/>
    </location>
</feature>
<keyword evidence="6 10" id="KW-0472">Membrane</keyword>
<keyword evidence="8" id="KW-0325">Glycoprotein</keyword>
<dbReference type="Pfam" id="PF01094">
    <property type="entry name" value="ANF_receptor"/>
    <property type="match status" value="1"/>
</dbReference>
<dbReference type="AlphaFoldDB" id="A0AAV2H4Z0"/>
<evidence type="ECO:0000256" key="6">
    <source>
        <dbReference type="ARBA" id="ARBA00023136"/>
    </source>
</evidence>
<keyword evidence="13" id="KW-1185">Reference proteome</keyword>
<keyword evidence="2" id="KW-1003">Cell membrane</keyword>
<evidence type="ECO:0000256" key="9">
    <source>
        <dbReference type="ARBA" id="ARBA00023224"/>
    </source>
</evidence>
<keyword evidence="7" id="KW-0675">Receptor</keyword>
<sequence>YANPGDVNIGVIMTLTRGVTNMSCTKVQISGSWGMEYPEAVAFAVDAVNQDPDLLQNITLGFYILDDCSARQMALAQALKFLPRSSQTCEAMSRDRLVNISKGRLSTRYNPEELLPSYDVTAVLAPMFSITAVPVSYLCTAAKMPIIGYLTTSDELSDKTLHPYFLRVISPDKYQTRAITRFIADRGWTYVSVLYTEGPYGERAFDNFKMSAALYNICIATANLIRELDESEIFVDEMLRHEARVVVFFADSKPFRHIVDSVKKFNASGHFIWIGSDALTSVSKITLNRMADSINGAFLFLFYTPVVPEFRKYLGEIDIFSTRNPWLKTAWEYLMSCSFTQGTCLAGSGGFKSDQFMLPPIMVMDAVLAIAHAIEKLISDFCPGVSGAQAVNCIKRDVLLEYISKVEFRGYTGDIKFDYNGDVNGKYVIYQVKYDILYTNATITWDHLTKKERVVPLRHGEVDNGQPESLCSRPCIVGEYKIQKQLKCCWECRKCRDNERIINQNTSCEECEIFTWPEPETGFTTCSPIPLAHPTFSDSVAILQTTISGIALILTCLVCSTYTYYRESRVIKAASRELSVLQLLAISAGYLTVVCFQTHPTPAMCGVLYFLFCLSFAGLYSPLFVKAVRIYRIFQSSSQNNKRLRFVSPQSQIVLSIILIFVQVRTNTLIYHY</sequence>
<dbReference type="InterPro" id="IPR000337">
    <property type="entry name" value="GPCR_3"/>
</dbReference>
<name>A0AAV2H4Z0_LYMST</name>
<evidence type="ECO:0000256" key="7">
    <source>
        <dbReference type="ARBA" id="ARBA00023170"/>
    </source>
</evidence>
<dbReference type="PANTHER" id="PTHR24060">
    <property type="entry name" value="METABOTROPIC GLUTAMATE RECEPTOR"/>
    <property type="match status" value="1"/>
</dbReference>
<feature type="transmembrane region" description="Helical" evidence="10">
    <location>
        <begin position="606"/>
        <end position="625"/>
    </location>
</feature>
<feature type="transmembrane region" description="Helical" evidence="10">
    <location>
        <begin position="541"/>
        <end position="565"/>
    </location>
</feature>
<dbReference type="InterPro" id="IPR001828">
    <property type="entry name" value="ANF_lig-bd_rcpt"/>
</dbReference>
<dbReference type="InterPro" id="IPR011500">
    <property type="entry name" value="GPCR_3_9-Cys_dom"/>
</dbReference>
<comment type="subcellular location">
    <subcellularLocation>
        <location evidence="1">Cell membrane</location>
        <topology evidence="1">Multi-pass membrane protein</topology>
    </subcellularLocation>
</comment>
<dbReference type="InterPro" id="IPR050726">
    <property type="entry name" value="mGluR"/>
</dbReference>
<keyword evidence="3 10" id="KW-0812">Transmembrane</keyword>
<dbReference type="Gene3D" id="3.40.50.2300">
    <property type="match status" value="2"/>
</dbReference>
<accession>A0AAV2H4Z0</accession>
<dbReference type="GO" id="GO:0005886">
    <property type="term" value="C:plasma membrane"/>
    <property type="evidence" value="ECO:0007669"/>
    <property type="project" value="UniProtKB-SubCell"/>
</dbReference>
<dbReference type="InterPro" id="IPR028082">
    <property type="entry name" value="Peripla_BP_I"/>
</dbReference>
<dbReference type="Proteomes" id="UP001497497">
    <property type="component" value="Unassembled WGS sequence"/>
</dbReference>
<keyword evidence="4 10" id="KW-1133">Transmembrane helix</keyword>
<evidence type="ECO:0000256" key="8">
    <source>
        <dbReference type="ARBA" id="ARBA00023180"/>
    </source>
</evidence>
<dbReference type="Gene3D" id="2.10.50.30">
    <property type="entry name" value="GPCR, family 3, nine cysteines domain"/>
    <property type="match status" value="1"/>
</dbReference>
<evidence type="ECO:0000256" key="2">
    <source>
        <dbReference type="ARBA" id="ARBA00022475"/>
    </source>
</evidence>
<evidence type="ECO:0000256" key="4">
    <source>
        <dbReference type="ARBA" id="ARBA00022989"/>
    </source>
</evidence>
<feature type="non-terminal residue" evidence="12">
    <location>
        <position position="1"/>
    </location>
</feature>
<reference evidence="12 13" key="1">
    <citation type="submission" date="2024-04" db="EMBL/GenBank/DDBJ databases">
        <authorList>
            <consortium name="Genoscope - CEA"/>
            <person name="William W."/>
        </authorList>
    </citation>
    <scope>NUCLEOTIDE SEQUENCE [LARGE SCALE GENOMIC DNA]</scope>
</reference>
<dbReference type="SUPFAM" id="SSF53822">
    <property type="entry name" value="Periplasmic binding protein-like I"/>
    <property type="match status" value="1"/>
</dbReference>